<dbReference type="RefSeq" id="WP_122321277.1">
    <property type="nucleotide sequence ID" value="NZ_BLVY01000005.1"/>
</dbReference>
<evidence type="ECO:0000313" key="2">
    <source>
        <dbReference type="Proteomes" id="UP000278332"/>
    </source>
</evidence>
<sequence length="416" mass="47994">MVTIIDAVCGAGKTTWVFDHIKKNKEKRWLFVSPYLSEVGDGKTKGRIQLELPNLDFKSPGTSGLSKSSHLKSLLSCGHNIACTHALFEDIDKDTIQIIYENDYHLIIDETIDMIEVWKEYHPQDITALAEAGMIHIAENGRVEWNHLKYPNYKGRDLSVKNKCDAGSLWLYGDTIFIARTPPCVINAAKTTTILTYLFEGSLMAAWLKINDLEYAYHYPTELRSENEIKRIIKQKLKIINTPKKVLDIQTDSKGMYAPHTFSYSWFENASDETLKTFGASLENTRQKVMPKGSYFWTAPIGSSPYQKLKVMAHKRWQTDLEGNDDSKHRTFIPWNTRATNEFADRINCIYAYNIYPNVIIIQHYKTLGIEIDSERYALGFLLQFIFRGSIRTHNDMNLLIASERMRKLLENWLEV</sequence>
<organism evidence="1 2">
    <name type="scientific">Pseudomonas cichorii</name>
    <dbReference type="NCBI Taxonomy" id="36746"/>
    <lineage>
        <taxon>Bacteria</taxon>
        <taxon>Pseudomonadati</taxon>
        <taxon>Pseudomonadota</taxon>
        <taxon>Gammaproteobacteria</taxon>
        <taxon>Pseudomonadales</taxon>
        <taxon>Pseudomonadaceae</taxon>
        <taxon>Pseudomonas</taxon>
    </lineage>
</organism>
<evidence type="ECO:0000313" key="1">
    <source>
        <dbReference type="EMBL" id="RMR56691.1"/>
    </source>
</evidence>
<proteinExistence type="predicted"/>
<name>A0A3M4VXW9_PSECI</name>
<comment type="caution">
    <text evidence="1">The sequence shown here is derived from an EMBL/GenBank/DDBJ whole genome shotgun (WGS) entry which is preliminary data.</text>
</comment>
<gene>
    <name evidence="1" type="ORF">ALP84_02925</name>
</gene>
<dbReference type="Proteomes" id="UP000278332">
    <property type="component" value="Unassembled WGS sequence"/>
</dbReference>
<dbReference type="AlphaFoldDB" id="A0A3M4VXW9"/>
<protein>
    <submittedName>
        <fullName evidence="1">Uncharacterized protein</fullName>
    </submittedName>
</protein>
<dbReference type="EMBL" id="RBRY01000091">
    <property type="protein sequence ID" value="RMR56691.1"/>
    <property type="molecule type" value="Genomic_DNA"/>
</dbReference>
<accession>A0A3M4VXW9</accession>
<reference evidence="1 2" key="1">
    <citation type="submission" date="2018-08" db="EMBL/GenBank/DDBJ databases">
        <title>Recombination of ecologically and evolutionarily significant loci maintains genetic cohesion in the Pseudomonas syringae species complex.</title>
        <authorList>
            <person name="Dillon M."/>
            <person name="Thakur S."/>
            <person name="Almeida R.N.D."/>
            <person name="Weir B.S."/>
            <person name="Guttman D.S."/>
        </authorList>
    </citation>
    <scope>NUCLEOTIDE SEQUENCE [LARGE SCALE GENOMIC DNA]</scope>
    <source>
        <strain evidence="1 2">ICMP 6917</strain>
    </source>
</reference>